<dbReference type="Proteomes" id="UP000826661">
    <property type="component" value="Chromosome III"/>
</dbReference>
<feature type="compositionally biased region" description="Low complexity" evidence="1">
    <location>
        <begin position="1"/>
        <end position="11"/>
    </location>
</feature>
<name>A0A8G0LHR6_9HYPO</name>
<reference evidence="2 3" key="1">
    <citation type="journal article" date="2021" name="BMC Genomics">
        <title>Telomere-to-telomere genome assembly of asparaginase-producing Trichoderma simmonsii.</title>
        <authorList>
            <person name="Chung D."/>
            <person name="Kwon Y.M."/>
            <person name="Yang Y."/>
        </authorList>
    </citation>
    <scope>NUCLEOTIDE SEQUENCE [LARGE SCALE GENOMIC DNA]</scope>
    <source>
        <strain evidence="2 3">GH-Sj1</strain>
    </source>
</reference>
<protein>
    <submittedName>
        <fullName evidence="2">Uncharacterized protein</fullName>
    </submittedName>
</protein>
<sequence length="119" mass="13645">MGSPQQAQAQQSTAHPTRAQDTNNFSQTKLDRVSACKAQLEHRITRHETRPPAPESALATLQLLPRTEQITAVHRLDPRHRFPPSLLLVHIIPSFHTRIILYLHRHRARREPSPLFCLS</sequence>
<dbReference type="AlphaFoldDB" id="A0A8G0LHR6"/>
<gene>
    <name evidence="2" type="ORF">H0G86_007066</name>
</gene>
<accession>A0A8G0LHR6</accession>
<keyword evidence="3" id="KW-1185">Reference proteome</keyword>
<feature type="compositionally biased region" description="Polar residues" evidence="1">
    <location>
        <begin position="12"/>
        <end position="28"/>
    </location>
</feature>
<dbReference type="EMBL" id="CP075866">
    <property type="protein sequence ID" value="QYS99950.1"/>
    <property type="molecule type" value="Genomic_DNA"/>
</dbReference>
<organism evidence="2 3">
    <name type="scientific">Trichoderma simmonsii</name>
    <dbReference type="NCBI Taxonomy" id="1491479"/>
    <lineage>
        <taxon>Eukaryota</taxon>
        <taxon>Fungi</taxon>
        <taxon>Dikarya</taxon>
        <taxon>Ascomycota</taxon>
        <taxon>Pezizomycotina</taxon>
        <taxon>Sordariomycetes</taxon>
        <taxon>Hypocreomycetidae</taxon>
        <taxon>Hypocreales</taxon>
        <taxon>Hypocreaceae</taxon>
        <taxon>Trichoderma</taxon>
    </lineage>
</organism>
<evidence type="ECO:0000256" key="1">
    <source>
        <dbReference type="SAM" id="MobiDB-lite"/>
    </source>
</evidence>
<evidence type="ECO:0000313" key="2">
    <source>
        <dbReference type="EMBL" id="QYS99950.1"/>
    </source>
</evidence>
<feature type="region of interest" description="Disordered" evidence="1">
    <location>
        <begin position="1"/>
        <end position="32"/>
    </location>
</feature>
<evidence type="ECO:0000313" key="3">
    <source>
        <dbReference type="Proteomes" id="UP000826661"/>
    </source>
</evidence>
<proteinExistence type="predicted"/>